<dbReference type="EMBL" id="FOWC01000016">
    <property type="protein sequence ID" value="SFQ60895.1"/>
    <property type="molecule type" value="Genomic_DNA"/>
</dbReference>
<dbReference type="STRING" id="112413.SAMN05421854_116165"/>
<dbReference type="AlphaFoldDB" id="A0A1I5ZWX1"/>
<reference evidence="1 4" key="2">
    <citation type="submission" date="2020-01" db="EMBL/GenBank/DDBJ databases">
        <title>Insect and environment-associated Actinomycetes.</title>
        <authorList>
            <person name="Currrie C."/>
            <person name="Chevrette M."/>
            <person name="Carlson C."/>
            <person name="Stubbendieck R."/>
            <person name="Wendt-Pienkowski E."/>
        </authorList>
    </citation>
    <scope>NUCLEOTIDE SEQUENCE [LARGE SCALE GENOMIC DNA]</scope>
    <source>
        <strain evidence="1 4">SID8386</strain>
    </source>
</reference>
<evidence type="ECO:0008006" key="5">
    <source>
        <dbReference type="Google" id="ProtNLM"/>
    </source>
</evidence>
<reference evidence="2 3" key="1">
    <citation type="submission" date="2016-10" db="EMBL/GenBank/DDBJ databases">
        <authorList>
            <person name="de Groot N.N."/>
        </authorList>
    </citation>
    <scope>NUCLEOTIDE SEQUENCE [LARGE SCALE GENOMIC DNA]</scope>
    <source>
        <strain evidence="2 3">DSM 44637</strain>
    </source>
</reference>
<dbReference type="Proteomes" id="UP000470404">
    <property type="component" value="Unassembled WGS sequence"/>
</dbReference>
<organism evidence="2 3">
    <name type="scientific">Amycolatopsis rubida</name>
    <dbReference type="NCBI Taxonomy" id="112413"/>
    <lineage>
        <taxon>Bacteria</taxon>
        <taxon>Bacillati</taxon>
        <taxon>Actinomycetota</taxon>
        <taxon>Actinomycetes</taxon>
        <taxon>Pseudonocardiales</taxon>
        <taxon>Pseudonocardiaceae</taxon>
        <taxon>Amycolatopsis</taxon>
    </lineage>
</organism>
<proteinExistence type="predicted"/>
<protein>
    <recommendedName>
        <fullName evidence="5">PE family protein</fullName>
    </recommendedName>
</protein>
<accession>A0A1I5ZWX1</accession>
<dbReference type="OrthoDB" id="3624221at2"/>
<evidence type="ECO:0000313" key="4">
    <source>
        <dbReference type="Proteomes" id="UP000470404"/>
    </source>
</evidence>
<dbReference type="Proteomes" id="UP000199137">
    <property type="component" value="Unassembled WGS sequence"/>
</dbReference>
<gene>
    <name evidence="1" type="ORF">G3I59_22115</name>
    <name evidence="2" type="ORF">SAMN05421854_116165</name>
</gene>
<dbReference type="RefSeq" id="WP_067595363.1">
    <property type="nucleotide sequence ID" value="NZ_FOWC01000016.1"/>
</dbReference>
<evidence type="ECO:0000313" key="1">
    <source>
        <dbReference type="EMBL" id="NEC58225.1"/>
    </source>
</evidence>
<sequence>MVIGESGPARGGFAMDAAELTAVIRLWEDQLGKIAADGRAIDEILAVFAAPGADPASAEYAAAGADSLRTLRDQNEALRRYAAGYLDKLRTARDRTAEADRAGADLGRGR</sequence>
<evidence type="ECO:0000313" key="2">
    <source>
        <dbReference type="EMBL" id="SFQ60895.1"/>
    </source>
</evidence>
<dbReference type="EMBL" id="JAAGNC010000109">
    <property type="protein sequence ID" value="NEC58225.1"/>
    <property type="molecule type" value="Genomic_DNA"/>
</dbReference>
<keyword evidence="4" id="KW-1185">Reference proteome</keyword>
<evidence type="ECO:0000313" key="3">
    <source>
        <dbReference type="Proteomes" id="UP000199137"/>
    </source>
</evidence>
<name>A0A1I5ZWX1_9PSEU</name>